<dbReference type="GO" id="GO:0003884">
    <property type="term" value="F:D-amino-acid oxidase activity"/>
    <property type="evidence" value="ECO:0007669"/>
    <property type="project" value="InterPro"/>
</dbReference>
<evidence type="ECO:0000256" key="6">
    <source>
        <dbReference type="SAM" id="MobiDB-lite"/>
    </source>
</evidence>
<keyword evidence="9" id="KW-1185">Reference proteome</keyword>
<proteinExistence type="inferred from homology"/>
<dbReference type="STRING" id="33097.A0A150FZR8"/>
<protein>
    <recommendedName>
        <fullName evidence="7">FAD dependent oxidoreductase domain-containing protein</fullName>
    </recommendedName>
</protein>
<dbReference type="PANTHER" id="PTHR11530">
    <property type="entry name" value="D-AMINO ACID OXIDASE"/>
    <property type="match status" value="1"/>
</dbReference>
<dbReference type="InterPro" id="IPR006181">
    <property type="entry name" value="D-amino_acid_oxidase_CS"/>
</dbReference>
<dbReference type="PROSITE" id="PS00677">
    <property type="entry name" value="DAO"/>
    <property type="match status" value="1"/>
</dbReference>
<dbReference type="Pfam" id="PF01266">
    <property type="entry name" value="DAO"/>
    <property type="match status" value="1"/>
</dbReference>
<evidence type="ECO:0000256" key="3">
    <source>
        <dbReference type="ARBA" id="ARBA00022630"/>
    </source>
</evidence>
<organism evidence="8 9">
    <name type="scientific">Gonium pectorale</name>
    <name type="common">Green alga</name>
    <dbReference type="NCBI Taxonomy" id="33097"/>
    <lineage>
        <taxon>Eukaryota</taxon>
        <taxon>Viridiplantae</taxon>
        <taxon>Chlorophyta</taxon>
        <taxon>core chlorophytes</taxon>
        <taxon>Chlorophyceae</taxon>
        <taxon>CS clade</taxon>
        <taxon>Chlamydomonadales</taxon>
        <taxon>Volvocaceae</taxon>
        <taxon>Gonium</taxon>
    </lineage>
</organism>
<evidence type="ECO:0000256" key="2">
    <source>
        <dbReference type="ARBA" id="ARBA00006730"/>
    </source>
</evidence>
<dbReference type="PANTHER" id="PTHR11530:SF11">
    <property type="entry name" value="D-ASPARTATE OXIDASE"/>
    <property type="match status" value="1"/>
</dbReference>
<dbReference type="GO" id="GO:0005737">
    <property type="term" value="C:cytoplasm"/>
    <property type="evidence" value="ECO:0007669"/>
    <property type="project" value="TreeGrafter"/>
</dbReference>
<evidence type="ECO:0000313" key="9">
    <source>
        <dbReference type="Proteomes" id="UP000075714"/>
    </source>
</evidence>
<dbReference type="SUPFAM" id="SSF54373">
    <property type="entry name" value="FAD-linked reductases, C-terminal domain"/>
    <property type="match status" value="1"/>
</dbReference>
<name>A0A150FZR8_GONPE</name>
<dbReference type="Proteomes" id="UP000075714">
    <property type="component" value="Unassembled WGS sequence"/>
</dbReference>
<dbReference type="Gene3D" id="3.30.9.10">
    <property type="entry name" value="D-Amino Acid Oxidase, subunit A, domain 2"/>
    <property type="match status" value="1"/>
</dbReference>
<dbReference type="AlphaFoldDB" id="A0A150FZR8"/>
<gene>
    <name evidence="8" type="ORF">GPECTOR_102g45</name>
</gene>
<sequence length="299" mass="31137">MQLAHSREADAAGVTLCRVNSFYPGEQPLPFWRHIPYSFQEMDPRMLAAVSRPHWRPAGGAAAAGGAATPAAGGAAAGRAADEPEPLPCRWGYQWSSVVCEGSRYLPWLTAQVEAMGGVLLRRPRLSSLEQLAELPEVAAGGGPDAVVNAAGLGNRELLPDEQVVPIRGQIVRVRAPDSVVLGGTGQVGNFSREVCPEDRSRILEGCARLLPSLAGAEVLSDWVGLRPGRTRLRLELQEGGLRLPGTGEDGGATGGGGGGRGGREVPLVHNYGHGGAGLTLAWGCAGDVVALLQRSGVL</sequence>
<feature type="domain" description="FAD dependent oxidoreductase" evidence="7">
    <location>
        <begin position="175"/>
        <end position="290"/>
    </location>
</feature>
<feature type="region of interest" description="Disordered" evidence="6">
    <location>
        <begin position="58"/>
        <end position="81"/>
    </location>
</feature>
<keyword evidence="3" id="KW-0285">Flavoprotein</keyword>
<reference evidence="9" key="1">
    <citation type="journal article" date="2016" name="Nat. Commun.">
        <title>The Gonium pectorale genome demonstrates co-option of cell cycle regulation during the evolution of multicellularity.</title>
        <authorList>
            <person name="Hanschen E.R."/>
            <person name="Marriage T.N."/>
            <person name="Ferris P.J."/>
            <person name="Hamaji T."/>
            <person name="Toyoda A."/>
            <person name="Fujiyama A."/>
            <person name="Neme R."/>
            <person name="Noguchi H."/>
            <person name="Minakuchi Y."/>
            <person name="Suzuki M."/>
            <person name="Kawai-Toyooka H."/>
            <person name="Smith D.R."/>
            <person name="Sparks H."/>
            <person name="Anderson J."/>
            <person name="Bakaric R."/>
            <person name="Luria V."/>
            <person name="Karger A."/>
            <person name="Kirschner M.W."/>
            <person name="Durand P.M."/>
            <person name="Michod R.E."/>
            <person name="Nozaki H."/>
            <person name="Olson B.J."/>
        </authorList>
    </citation>
    <scope>NUCLEOTIDE SEQUENCE [LARGE SCALE GENOMIC DNA]</scope>
    <source>
        <strain evidence="9">NIES-2863</strain>
    </source>
</reference>
<feature type="region of interest" description="Disordered" evidence="6">
    <location>
        <begin position="241"/>
        <end position="264"/>
    </location>
</feature>
<feature type="compositionally biased region" description="Low complexity" evidence="6">
    <location>
        <begin position="58"/>
        <end position="79"/>
    </location>
</feature>
<comment type="caution">
    <text evidence="8">The sequence shown here is derived from an EMBL/GenBank/DDBJ whole genome shotgun (WGS) entry which is preliminary data.</text>
</comment>
<evidence type="ECO:0000259" key="7">
    <source>
        <dbReference type="Pfam" id="PF01266"/>
    </source>
</evidence>
<evidence type="ECO:0000256" key="5">
    <source>
        <dbReference type="ARBA" id="ARBA00023002"/>
    </source>
</evidence>
<evidence type="ECO:0000313" key="8">
    <source>
        <dbReference type="EMBL" id="KXZ43092.1"/>
    </source>
</evidence>
<dbReference type="GO" id="GO:0071949">
    <property type="term" value="F:FAD binding"/>
    <property type="evidence" value="ECO:0007669"/>
    <property type="project" value="InterPro"/>
</dbReference>
<dbReference type="EMBL" id="LSYV01000103">
    <property type="protein sequence ID" value="KXZ43092.1"/>
    <property type="molecule type" value="Genomic_DNA"/>
</dbReference>
<keyword evidence="5" id="KW-0560">Oxidoreductase</keyword>
<dbReference type="OrthoDB" id="2015447at2759"/>
<feature type="compositionally biased region" description="Gly residues" evidence="6">
    <location>
        <begin position="248"/>
        <end position="261"/>
    </location>
</feature>
<evidence type="ECO:0000256" key="4">
    <source>
        <dbReference type="ARBA" id="ARBA00022827"/>
    </source>
</evidence>
<comment type="similarity">
    <text evidence="2">Belongs to the DAMOX/DASOX family.</text>
</comment>
<dbReference type="GO" id="GO:0019478">
    <property type="term" value="P:D-amino acid catabolic process"/>
    <property type="evidence" value="ECO:0007669"/>
    <property type="project" value="TreeGrafter"/>
</dbReference>
<dbReference type="Gene3D" id="3.40.50.720">
    <property type="entry name" value="NAD(P)-binding Rossmann-like Domain"/>
    <property type="match status" value="2"/>
</dbReference>
<comment type="cofactor">
    <cofactor evidence="1">
        <name>FAD</name>
        <dbReference type="ChEBI" id="CHEBI:57692"/>
    </cofactor>
</comment>
<dbReference type="InterPro" id="IPR006076">
    <property type="entry name" value="FAD-dep_OxRdtase"/>
</dbReference>
<dbReference type="SUPFAM" id="SSF51971">
    <property type="entry name" value="Nucleotide-binding domain"/>
    <property type="match status" value="1"/>
</dbReference>
<keyword evidence="4" id="KW-0274">FAD</keyword>
<dbReference type="InterPro" id="IPR023209">
    <property type="entry name" value="DAO"/>
</dbReference>
<evidence type="ECO:0000256" key="1">
    <source>
        <dbReference type="ARBA" id="ARBA00001974"/>
    </source>
</evidence>
<accession>A0A150FZR8</accession>